<feature type="compositionally biased region" description="Pro residues" evidence="1">
    <location>
        <begin position="123"/>
        <end position="201"/>
    </location>
</feature>
<dbReference type="Proteomes" id="UP000694867">
    <property type="component" value="Unplaced"/>
</dbReference>
<evidence type="ECO:0000256" key="1">
    <source>
        <dbReference type="SAM" id="MobiDB-lite"/>
    </source>
</evidence>
<keyword evidence="3" id="KW-1185">Reference proteome</keyword>
<name>A0AAJ6QSS9_9ACAR</name>
<dbReference type="RefSeq" id="XP_003742811.1">
    <property type="nucleotide sequence ID" value="XM_003742763.1"/>
</dbReference>
<evidence type="ECO:0000313" key="4">
    <source>
        <dbReference type="RefSeq" id="XP_003742811.1"/>
    </source>
</evidence>
<feature type="chain" id="PRO_5042604128" evidence="2">
    <location>
        <begin position="18"/>
        <end position="253"/>
    </location>
</feature>
<proteinExistence type="predicted"/>
<feature type="signal peptide" evidence="2">
    <location>
        <begin position="1"/>
        <end position="17"/>
    </location>
</feature>
<reference evidence="4" key="1">
    <citation type="submission" date="2025-08" db="UniProtKB">
        <authorList>
            <consortium name="RefSeq"/>
        </authorList>
    </citation>
    <scope>IDENTIFICATION</scope>
</reference>
<dbReference type="AlphaFoldDB" id="A0AAJ6QSS9"/>
<keyword evidence="2" id="KW-0732">Signal</keyword>
<accession>A0AAJ6QSS9</accession>
<organism evidence="3 4">
    <name type="scientific">Galendromus occidentalis</name>
    <name type="common">western predatory mite</name>
    <dbReference type="NCBI Taxonomy" id="34638"/>
    <lineage>
        <taxon>Eukaryota</taxon>
        <taxon>Metazoa</taxon>
        <taxon>Ecdysozoa</taxon>
        <taxon>Arthropoda</taxon>
        <taxon>Chelicerata</taxon>
        <taxon>Arachnida</taxon>
        <taxon>Acari</taxon>
        <taxon>Parasitiformes</taxon>
        <taxon>Mesostigmata</taxon>
        <taxon>Gamasina</taxon>
        <taxon>Phytoseioidea</taxon>
        <taxon>Phytoseiidae</taxon>
        <taxon>Typhlodrominae</taxon>
        <taxon>Galendromus</taxon>
    </lineage>
</organism>
<sequence length="253" mass="27088">MELLVLTVALLGSLVESQYPYAVPPYFVVTQNYHDMLTSGTHLIPIHQPHYHSGPHFVFPRYIPINGAWMGSSHSAYQQPINNLPPLPPIPAGYPPLPSIPPPGGSGAVVVTPGGGGGTVTPVQPPRPVQPPVVVPPPTTPRPSVPVTLPPPTRPPSTPAPPVVIPTTPRPVQRPSPKPIVPVTVPPPRPVVTPRPVPVQPPQDDDDDIADPISNPPVLSAARNPSPFHLYYDNPGDFFIDPRYVVDIKSRSQ</sequence>
<dbReference type="GeneID" id="100907850"/>
<gene>
    <name evidence="4" type="primary">LOC100907850</name>
</gene>
<feature type="region of interest" description="Disordered" evidence="1">
    <location>
        <begin position="105"/>
        <end position="225"/>
    </location>
</feature>
<evidence type="ECO:0000313" key="3">
    <source>
        <dbReference type="Proteomes" id="UP000694867"/>
    </source>
</evidence>
<dbReference type="KEGG" id="goe:100907850"/>
<evidence type="ECO:0000256" key="2">
    <source>
        <dbReference type="SAM" id="SignalP"/>
    </source>
</evidence>
<protein>
    <submittedName>
        <fullName evidence="4">Classical arabinogalactan protein 9</fullName>
    </submittedName>
</protein>
<dbReference type="PRINTS" id="PR01217">
    <property type="entry name" value="PRICHEXTENSN"/>
</dbReference>